<dbReference type="AlphaFoldDB" id="A0A0D2GHH4"/>
<dbReference type="OrthoDB" id="5041285at2759"/>
<dbReference type="PANTHER" id="PTHR47425">
    <property type="entry name" value="FARB-RELATED"/>
    <property type="match status" value="1"/>
</dbReference>
<dbReference type="RefSeq" id="XP_013281798.1">
    <property type="nucleotide sequence ID" value="XM_013426344.1"/>
</dbReference>
<sequence>MSQHACDLTPEHPTAANEDPIWDFISLDLDAGSASPTSWAMDTFNPYEYQQLVLEQSSPPAAPHLSSFGEVESMLLSSCGMDVVGESLGLIEQNSMPPTHQKPPREWMLPPDVGNACKMGHSRQIDSPYLSRELQDKLVQLFMTSVYILCPAMNAAEFYRWYQTRYDVPDDGSLKSLVLQAVLFVTFPHLSDGERQVSGLGTVPQAQKVLFEYTLSLYQTATLTKEGHVALTQTALLLSHWSPYNNSREVNSFWIDEAFRHAILGRLYSSTDCHDVRTWWCCVVRNRVLAFALCRPNKLRRIALGKLPEFWACERNPALPRSKCHPQKDVDQIFVAICMLSNIMCEILALQSNVGRLDSASSLRERQKLDNEHLRQVTELEFHLQTWAEYYETTLSAIDQDSLSRLSKVQLLIPRIIYTSTKASLYESLIRSSHTSRPISRLLHKYALSSLKEVSEAVSIQAGELLKIAKTEDIPIVLPAWIMLPVAVHLMRMHSKLTEYTSSDIRRFGHLMRLLHAMNTRSEGVQYVTKVIQNMIDALTSSAQNGISEEINELQGMMGRIDLLQRAQAVETVLLTKVADMIRSALGHEDLASIATGTRL</sequence>
<dbReference type="PANTHER" id="PTHR47425:SF2">
    <property type="entry name" value="FARB-RELATED"/>
    <property type="match status" value="1"/>
</dbReference>
<dbReference type="HOGENOM" id="CLU_031982_0_0_1"/>
<organism evidence="1 2">
    <name type="scientific">Fonsecaea pedrosoi CBS 271.37</name>
    <dbReference type="NCBI Taxonomy" id="1442368"/>
    <lineage>
        <taxon>Eukaryota</taxon>
        <taxon>Fungi</taxon>
        <taxon>Dikarya</taxon>
        <taxon>Ascomycota</taxon>
        <taxon>Pezizomycotina</taxon>
        <taxon>Eurotiomycetes</taxon>
        <taxon>Chaetothyriomycetidae</taxon>
        <taxon>Chaetothyriales</taxon>
        <taxon>Herpotrichiellaceae</taxon>
        <taxon>Fonsecaea</taxon>
    </lineage>
</organism>
<evidence type="ECO:0000313" key="2">
    <source>
        <dbReference type="Proteomes" id="UP000053029"/>
    </source>
</evidence>
<protein>
    <submittedName>
        <fullName evidence="1">Unplaced genomic scaffold supercont1.5, whole genome shotgun sequence</fullName>
    </submittedName>
</protein>
<gene>
    <name evidence="1" type="ORF">Z517_07823</name>
</gene>
<dbReference type="VEuPathDB" id="FungiDB:Z517_07823"/>
<reference evidence="1 2" key="1">
    <citation type="submission" date="2015-01" db="EMBL/GenBank/DDBJ databases">
        <title>The Genome Sequence of Fonsecaea pedrosoi CBS 271.37.</title>
        <authorList>
            <consortium name="The Broad Institute Genomics Platform"/>
            <person name="Cuomo C."/>
            <person name="de Hoog S."/>
            <person name="Gorbushina A."/>
            <person name="Stielow B."/>
            <person name="Teixiera M."/>
            <person name="Abouelleil A."/>
            <person name="Chapman S.B."/>
            <person name="Priest M."/>
            <person name="Young S.K."/>
            <person name="Wortman J."/>
            <person name="Nusbaum C."/>
            <person name="Birren B."/>
        </authorList>
    </citation>
    <scope>NUCLEOTIDE SEQUENCE [LARGE SCALE GENOMIC DNA]</scope>
    <source>
        <strain evidence="1 2">CBS 271.37</strain>
    </source>
</reference>
<dbReference type="Proteomes" id="UP000053029">
    <property type="component" value="Unassembled WGS sequence"/>
</dbReference>
<dbReference type="EMBL" id="KN846973">
    <property type="protein sequence ID" value="KIW77990.1"/>
    <property type="molecule type" value="Genomic_DNA"/>
</dbReference>
<dbReference type="GeneID" id="25307313"/>
<name>A0A0D2GHH4_9EURO</name>
<accession>A0A0D2GHH4</accession>
<proteinExistence type="predicted"/>
<dbReference type="STRING" id="1442368.A0A0D2GHH4"/>
<evidence type="ECO:0000313" key="1">
    <source>
        <dbReference type="EMBL" id="KIW77990.1"/>
    </source>
</evidence>
<dbReference type="InterPro" id="IPR052761">
    <property type="entry name" value="Fungal_Detox/Toxin_TFs"/>
</dbReference>
<keyword evidence="2" id="KW-1185">Reference proteome</keyword>
<dbReference type="CDD" id="cd12148">
    <property type="entry name" value="fungal_TF_MHR"/>
    <property type="match status" value="1"/>
</dbReference>